<name>A0A562SSH4_9BACT</name>
<evidence type="ECO:0000313" key="3">
    <source>
        <dbReference type="Proteomes" id="UP000316167"/>
    </source>
</evidence>
<proteinExistence type="predicted"/>
<evidence type="ECO:0000256" key="1">
    <source>
        <dbReference type="SAM" id="Phobius"/>
    </source>
</evidence>
<keyword evidence="1" id="KW-0812">Transmembrane</keyword>
<reference evidence="2 3" key="1">
    <citation type="journal article" date="2015" name="Stand. Genomic Sci.">
        <title>Genomic Encyclopedia of Bacterial and Archaeal Type Strains, Phase III: the genomes of soil and plant-associated and newly described type strains.</title>
        <authorList>
            <person name="Whitman W.B."/>
            <person name="Woyke T."/>
            <person name="Klenk H.P."/>
            <person name="Zhou Y."/>
            <person name="Lilburn T.G."/>
            <person name="Beck B.J."/>
            <person name="De Vos P."/>
            <person name="Vandamme P."/>
            <person name="Eisen J.A."/>
            <person name="Garrity G."/>
            <person name="Hugenholtz P."/>
            <person name="Kyrpides N.C."/>
        </authorList>
    </citation>
    <scope>NUCLEOTIDE SEQUENCE [LARGE SCALE GENOMIC DNA]</scope>
    <source>
        <strain evidence="2 3">CGMCC 1.7271</strain>
    </source>
</reference>
<comment type="caution">
    <text evidence="2">The sequence shown here is derived from an EMBL/GenBank/DDBJ whole genome shotgun (WGS) entry which is preliminary data.</text>
</comment>
<protein>
    <recommendedName>
        <fullName evidence="4">Redox-active disulfide protein 2</fullName>
    </recommendedName>
</protein>
<dbReference type="Proteomes" id="UP000316167">
    <property type="component" value="Unassembled WGS sequence"/>
</dbReference>
<evidence type="ECO:0000313" key="2">
    <source>
        <dbReference type="EMBL" id="TWI83750.1"/>
    </source>
</evidence>
<feature type="transmembrane region" description="Helical" evidence="1">
    <location>
        <begin position="20"/>
        <end position="41"/>
    </location>
</feature>
<evidence type="ECO:0008006" key="4">
    <source>
        <dbReference type="Google" id="ProtNLM"/>
    </source>
</evidence>
<sequence length="80" mass="9046">MAQKQISEMTTEELNRNLKLMRVAIAVISASIGVMIVSAVVSYQQKGFSVFTILPLMFLPILMMNIANMRKIKTELQSRK</sequence>
<keyword evidence="1" id="KW-0472">Membrane</keyword>
<dbReference type="OrthoDB" id="712820at2"/>
<keyword evidence="3" id="KW-1185">Reference proteome</keyword>
<feature type="transmembrane region" description="Helical" evidence="1">
    <location>
        <begin position="47"/>
        <end position="67"/>
    </location>
</feature>
<gene>
    <name evidence="2" type="ORF">IQ13_1864</name>
</gene>
<accession>A0A562SSH4</accession>
<dbReference type="RefSeq" id="WP_144886039.1">
    <property type="nucleotide sequence ID" value="NZ_VLLE01000003.1"/>
</dbReference>
<dbReference type="EMBL" id="VLLE01000003">
    <property type="protein sequence ID" value="TWI83750.1"/>
    <property type="molecule type" value="Genomic_DNA"/>
</dbReference>
<dbReference type="AlphaFoldDB" id="A0A562SSH4"/>
<keyword evidence="1" id="KW-1133">Transmembrane helix</keyword>
<organism evidence="2 3">
    <name type="scientific">Lacibacter cauensis</name>
    <dbReference type="NCBI Taxonomy" id="510947"/>
    <lineage>
        <taxon>Bacteria</taxon>
        <taxon>Pseudomonadati</taxon>
        <taxon>Bacteroidota</taxon>
        <taxon>Chitinophagia</taxon>
        <taxon>Chitinophagales</taxon>
        <taxon>Chitinophagaceae</taxon>
        <taxon>Lacibacter</taxon>
    </lineage>
</organism>